<dbReference type="PROSITE" id="PS51257">
    <property type="entry name" value="PROKAR_LIPOPROTEIN"/>
    <property type="match status" value="1"/>
</dbReference>
<keyword evidence="1" id="KW-0732">Signal</keyword>
<feature type="domain" description="Lipocalin-like" evidence="2">
    <location>
        <begin position="49"/>
        <end position="160"/>
    </location>
</feature>
<feature type="signal peptide" evidence="1">
    <location>
        <begin position="1"/>
        <end position="29"/>
    </location>
</feature>
<accession>A0ABW0IBW4</accession>
<dbReference type="InterPro" id="IPR024311">
    <property type="entry name" value="Lipocalin-like"/>
</dbReference>
<evidence type="ECO:0000313" key="4">
    <source>
        <dbReference type="Proteomes" id="UP001596106"/>
    </source>
</evidence>
<dbReference type="RefSeq" id="WP_379844451.1">
    <property type="nucleotide sequence ID" value="NZ_JBHSMA010000002.1"/>
</dbReference>
<evidence type="ECO:0000256" key="1">
    <source>
        <dbReference type="SAM" id="SignalP"/>
    </source>
</evidence>
<name>A0ABW0IBW4_9BACT</name>
<evidence type="ECO:0000313" key="3">
    <source>
        <dbReference type="EMBL" id="MFC5409846.1"/>
    </source>
</evidence>
<dbReference type="Proteomes" id="UP001596106">
    <property type="component" value="Unassembled WGS sequence"/>
</dbReference>
<proteinExistence type="predicted"/>
<feature type="chain" id="PRO_5045142104" evidence="1">
    <location>
        <begin position="30"/>
        <end position="183"/>
    </location>
</feature>
<reference evidence="4" key="1">
    <citation type="journal article" date="2019" name="Int. J. Syst. Evol. Microbiol.">
        <title>The Global Catalogue of Microorganisms (GCM) 10K type strain sequencing project: providing services to taxonomists for standard genome sequencing and annotation.</title>
        <authorList>
            <consortium name="The Broad Institute Genomics Platform"/>
            <consortium name="The Broad Institute Genome Sequencing Center for Infectious Disease"/>
            <person name="Wu L."/>
            <person name="Ma J."/>
        </authorList>
    </citation>
    <scope>NUCLEOTIDE SEQUENCE [LARGE SCALE GENOMIC DNA]</scope>
    <source>
        <strain evidence="4">CCUG 55250</strain>
    </source>
</reference>
<evidence type="ECO:0000259" key="2">
    <source>
        <dbReference type="Pfam" id="PF13648"/>
    </source>
</evidence>
<protein>
    <submittedName>
        <fullName evidence="3">Lipocalin family protein</fullName>
    </submittedName>
</protein>
<dbReference type="Pfam" id="PF13648">
    <property type="entry name" value="Lipocalin_4"/>
    <property type="match status" value="1"/>
</dbReference>
<sequence length="183" mass="19987">MKTTTLLNRINFRFNWSLALLVALPLWFASCSKDKDADGNPDVKPNSVEGSWKISGMKLNVQVDLGNGTKTNDFFVMMKAIPGFDGDALIACLTDTKMTFNGNGTITGTPSPKCNFDGADDYNPIEDKSTWKVDGNKLTITSGGVPEVYDLVIDGNTMKLSSPIEDMNDDGKEDIMTMELKKA</sequence>
<comment type="caution">
    <text evidence="3">The sequence shown here is derived from an EMBL/GenBank/DDBJ whole genome shotgun (WGS) entry which is preliminary data.</text>
</comment>
<keyword evidence="4" id="KW-1185">Reference proteome</keyword>
<organism evidence="3 4">
    <name type="scientific">Larkinella bovis</name>
    <dbReference type="NCBI Taxonomy" id="683041"/>
    <lineage>
        <taxon>Bacteria</taxon>
        <taxon>Pseudomonadati</taxon>
        <taxon>Bacteroidota</taxon>
        <taxon>Cytophagia</taxon>
        <taxon>Cytophagales</taxon>
        <taxon>Spirosomataceae</taxon>
        <taxon>Larkinella</taxon>
    </lineage>
</organism>
<dbReference type="EMBL" id="JBHSMA010000002">
    <property type="protein sequence ID" value="MFC5409846.1"/>
    <property type="molecule type" value="Genomic_DNA"/>
</dbReference>
<gene>
    <name evidence="3" type="ORF">ACFPMF_11040</name>
</gene>